<sequence>MIAAIAATFEQPEEFYQQPCWLDVWLATYDGNQLAFWSRLNEIEATLLLSHLESAGFLRRLGNSSPVESESRTPARFQVDPTYYSELKFYRLNSKPLVPGVKKAKPVRHTFRFRTALQRIWTSMRILQTFSIGQLQACSNASNEVVRTVVAQLYQLNYVQLKHYCHPFFAGNEDIYQLIRDTGAKAPFLCTDGILYDSNTHCIHQIEGKAKRPSKT</sequence>
<keyword evidence="2" id="KW-1185">Reference proteome</keyword>
<reference evidence="1 2" key="1">
    <citation type="journal article" date="2019" name="Genome Biol. Evol.">
        <title>Day and night: Metabolic profiles and evolutionary relationships of six axenic non-marine cyanobacteria.</title>
        <authorList>
            <person name="Will S.E."/>
            <person name="Henke P."/>
            <person name="Boedeker C."/>
            <person name="Huang S."/>
            <person name="Brinkmann H."/>
            <person name="Rohde M."/>
            <person name="Jarek M."/>
            <person name="Friedl T."/>
            <person name="Seufert S."/>
            <person name="Schumacher M."/>
            <person name="Overmann J."/>
            <person name="Neumann-Schaal M."/>
            <person name="Petersen J."/>
        </authorList>
    </citation>
    <scope>NUCLEOTIDE SEQUENCE [LARGE SCALE GENOMIC DNA]</scope>
    <source>
        <strain evidence="1 2">SAG 39.79</strain>
    </source>
</reference>
<evidence type="ECO:0000313" key="2">
    <source>
        <dbReference type="Proteomes" id="UP000282574"/>
    </source>
</evidence>
<evidence type="ECO:0000313" key="1">
    <source>
        <dbReference type="EMBL" id="RUT14470.1"/>
    </source>
</evidence>
<name>A0AB37USM3_9CYAN</name>
<gene>
    <name evidence="1" type="ORF">DSM107010_00160</name>
</gene>
<comment type="caution">
    <text evidence="1">The sequence shown here is derived from an EMBL/GenBank/DDBJ whole genome shotgun (WGS) entry which is preliminary data.</text>
</comment>
<dbReference type="Proteomes" id="UP000282574">
    <property type="component" value="Unassembled WGS sequence"/>
</dbReference>
<proteinExistence type="predicted"/>
<dbReference type="AlphaFoldDB" id="A0AB37USM3"/>
<accession>A0AB37USM3</accession>
<protein>
    <submittedName>
        <fullName evidence="1">Uncharacterized protein</fullName>
    </submittedName>
</protein>
<dbReference type="EMBL" id="RSCK01000001">
    <property type="protein sequence ID" value="RUT14470.1"/>
    <property type="molecule type" value="Genomic_DNA"/>
</dbReference>
<dbReference type="RefSeq" id="WP_106166351.1">
    <property type="nucleotide sequence ID" value="NZ_JAVKZF010000005.1"/>
</dbReference>
<organism evidence="1 2">
    <name type="scientific">Chroococcidiopsis cubana SAG 39.79</name>
    <dbReference type="NCBI Taxonomy" id="388085"/>
    <lineage>
        <taxon>Bacteria</taxon>
        <taxon>Bacillati</taxon>
        <taxon>Cyanobacteriota</taxon>
        <taxon>Cyanophyceae</taxon>
        <taxon>Chroococcidiopsidales</taxon>
        <taxon>Chroococcidiopsidaceae</taxon>
        <taxon>Chroococcidiopsis</taxon>
    </lineage>
</organism>